<sequence>MVYKYIVNPQTGRKCRTDTRLGKNIIKNYNQSAGACENCNRLESELKKWKSRAAFLNAQLQECWANETNQ</sequence>
<dbReference type="AlphaFoldDB" id="A0A6C0JEV8"/>
<accession>A0A6C0JEV8</accession>
<proteinExistence type="predicted"/>
<name>A0A6C0JEV8_9ZZZZ</name>
<organism evidence="1">
    <name type="scientific">viral metagenome</name>
    <dbReference type="NCBI Taxonomy" id="1070528"/>
    <lineage>
        <taxon>unclassified sequences</taxon>
        <taxon>metagenomes</taxon>
        <taxon>organismal metagenomes</taxon>
    </lineage>
</organism>
<dbReference type="EMBL" id="MN740373">
    <property type="protein sequence ID" value="QHU03276.1"/>
    <property type="molecule type" value="Genomic_DNA"/>
</dbReference>
<reference evidence="1" key="1">
    <citation type="journal article" date="2020" name="Nature">
        <title>Giant virus diversity and host interactions through global metagenomics.</title>
        <authorList>
            <person name="Schulz F."/>
            <person name="Roux S."/>
            <person name="Paez-Espino D."/>
            <person name="Jungbluth S."/>
            <person name="Walsh D.A."/>
            <person name="Denef V.J."/>
            <person name="McMahon K.D."/>
            <person name="Konstantinidis K.T."/>
            <person name="Eloe-Fadrosh E.A."/>
            <person name="Kyrpides N.C."/>
            <person name="Woyke T."/>
        </authorList>
    </citation>
    <scope>NUCLEOTIDE SEQUENCE</scope>
    <source>
        <strain evidence="1">GVMAG-M-3300026093-6</strain>
    </source>
</reference>
<evidence type="ECO:0000313" key="1">
    <source>
        <dbReference type="EMBL" id="QHU03276.1"/>
    </source>
</evidence>
<protein>
    <submittedName>
        <fullName evidence="1">Uncharacterized protein</fullName>
    </submittedName>
</protein>